<dbReference type="PATRIC" id="fig|186479.3.peg.1855"/>
<protein>
    <recommendedName>
        <fullName evidence="2">N-acetylmuramoyl-L-alanine amidase</fullName>
        <ecNumber evidence="2">3.5.1.28</ecNumber>
    </recommendedName>
</protein>
<feature type="non-terminal residue" evidence="6">
    <location>
        <position position="1"/>
    </location>
</feature>
<dbReference type="Pfam" id="PF01510">
    <property type="entry name" value="Amidase_2"/>
    <property type="match status" value="1"/>
</dbReference>
<dbReference type="InterPro" id="IPR036505">
    <property type="entry name" value="Amidase/PGRP_sf"/>
</dbReference>
<evidence type="ECO:0000256" key="2">
    <source>
        <dbReference type="ARBA" id="ARBA00011901"/>
    </source>
</evidence>
<keyword evidence="7" id="KW-1185">Reference proteome</keyword>
<dbReference type="EMBL" id="LJCR01001455">
    <property type="protein sequence ID" value="KPV50327.1"/>
    <property type="molecule type" value="Genomic_DNA"/>
</dbReference>
<evidence type="ECO:0000259" key="5">
    <source>
        <dbReference type="SMART" id="SM00644"/>
    </source>
</evidence>
<evidence type="ECO:0000313" key="6">
    <source>
        <dbReference type="EMBL" id="KPV50327.1"/>
    </source>
</evidence>
<organism evidence="6 7">
    <name type="scientific">Kouleothrix aurantiaca</name>
    <dbReference type="NCBI Taxonomy" id="186479"/>
    <lineage>
        <taxon>Bacteria</taxon>
        <taxon>Bacillati</taxon>
        <taxon>Chloroflexota</taxon>
        <taxon>Chloroflexia</taxon>
        <taxon>Chloroflexales</taxon>
        <taxon>Roseiflexineae</taxon>
        <taxon>Roseiflexaceae</taxon>
        <taxon>Kouleothrix</taxon>
    </lineage>
</organism>
<reference evidence="6 7" key="1">
    <citation type="submission" date="2015-09" db="EMBL/GenBank/DDBJ databases">
        <title>Draft genome sequence of Kouleothrix aurantiaca JCM 19913.</title>
        <authorList>
            <person name="Hemp J."/>
        </authorList>
    </citation>
    <scope>NUCLEOTIDE SEQUENCE [LARGE SCALE GENOMIC DNA]</scope>
    <source>
        <strain evidence="6 7">COM-B</strain>
    </source>
</reference>
<name>A0A0P9F1R4_9CHLR</name>
<comment type="caution">
    <text evidence="6">The sequence shown here is derived from an EMBL/GenBank/DDBJ whole genome shotgun (WGS) entry which is preliminary data.</text>
</comment>
<dbReference type="GO" id="GO:0071555">
    <property type="term" value="P:cell wall organization"/>
    <property type="evidence" value="ECO:0007669"/>
    <property type="project" value="UniProtKB-KW"/>
</dbReference>
<dbReference type="GO" id="GO:0009254">
    <property type="term" value="P:peptidoglycan turnover"/>
    <property type="evidence" value="ECO:0007669"/>
    <property type="project" value="TreeGrafter"/>
</dbReference>
<evidence type="ECO:0000256" key="3">
    <source>
        <dbReference type="ARBA" id="ARBA00022801"/>
    </source>
</evidence>
<evidence type="ECO:0000313" key="7">
    <source>
        <dbReference type="Proteomes" id="UP000050509"/>
    </source>
</evidence>
<evidence type="ECO:0000256" key="1">
    <source>
        <dbReference type="ARBA" id="ARBA00001561"/>
    </source>
</evidence>
<dbReference type="Gene3D" id="3.40.80.10">
    <property type="entry name" value="Peptidoglycan recognition protein-like"/>
    <property type="match status" value="1"/>
</dbReference>
<dbReference type="Proteomes" id="UP000050509">
    <property type="component" value="Unassembled WGS sequence"/>
</dbReference>
<keyword evidence="3" id="KW-0378">Hydrolase</keyword>
<feature type="domain" description="N-acetylmuramoyl-L-alanine amidase" evidence="5">
    <location>
        <begin position="197"/>
        <end position="326"/>
    </location>
</feature>
<dbReference type="InterPro" id="IPR051206">
    <property type="entry name" value="NAMLAA_amidase_2"/>
</dbReference>
<accession>A0A0P9F1R4</accession>
<dbReference type="SMART" id="SM00644">
    <property type="entry name" value="Ami_2"/>
    <property type="match status" value="1"/>
</dbReference>
<dbReference type="GO" id="GO:0008745">
    <property type="term" value="F:N-acetylmuramoyl-L-alanine amidase activity"/>
    <property type="evidence" value="ECO:0007669"/>
    <property type="project" value="UniProtKB-EC"/>
</dbReference>
<evidence type="ECO:0000256" key="4">
    <source>
        <dbReference type="ARBA" id="ARBA00023316"/>
    </source>
</evidence>
<keyword evidence="4" id="KW-0961">Cell wall biogenesis/degradation</keyword>
<gene>
    <name evidence="6" type="ORF">SE17_27580</name>
</gene>
<dbReference type="SUPFAM" id="SSF55846">
    <property type="entry name" value="N-acetylmuramoyl-L-alanine amidase-like"/>
    <property type="match status" value="1"/>
</dbReference>
<dbReference type="EC" id="3.5.1.28" evidence="2"/>
<dbReference type="GO" id="GO:0009253">
    <property type="term" value="P:peptidoglycan catabolic process"/>
    <property type="evidence" value="ECO:0007669"/>
    <property type="project" value="InterPro"/>
</dbReference>
<dbReference type="AlphaFoldDB" id="A0A0P9F1R4"/>
<dbReference type="PANTHER" id="PTHR30417">
    <property type="entry name" value="N-ACETYLMURAMOYL-L-ALANINE AMIDASE AMID"/>
    <property type="match status" value="1"/>
</dbReference>
<dbReference type="InterPro" id="IPR002502">
    <property type="entry name" value="Amidase_domain"/>
</dbReference>
<dbReference type="PANTHER" id="PTHR30417:SF1">
    <property type="entry name" value="N-ACETYLMURAMOYL-L-ALANINE AMIDASE AMID"/>
    <property type="match status" value="1"/>
</dbReference>
<proteinExistence type="predicted"/>
<comment type="catalytic activity">
    <reaction evidence="1">
        <text>Hydrolyzes the link between N-acetylmuramoyl residues and L-amino acid residues in certain cell-wall glycopeptides.</text>
        <dbReference type="EC" id="3.5.1.28"/>
    </reaction>
</comment>
<sequence length="338" mass="36543">GGATFHPDWAFHQFALASKLGPPLGESATITIDGAQYAFQPFALDTLYNKVPNWSDVRRLSQLANSADAPSVRLRDTLLTQTYARGAAIYHPDWAFHQLARTWNLGAALSDSYRVASGSAQYAIQVYATDTLYNVIPNWADVRRLSQLANAPRPAVLSAREAPAAAPAPKLPASAQLEPAPAAFHIVQYSSPQALAVAFGDRSGSKINLLVLHSAPGPVAQILADMTALDTQGMSHYVVAADGAIYQLVSDDCAAWHAGMADWNGRRQNINRISLGITAEQAGNYPAAQLAALAWLANTLRARYELPADAVLRWSDLAPDKPSDPDAFPWEAFRKRMK</sequence>